<evidence type="ECO:0000256" key="4">
    <source>
        <dbReference type="ARBA" id="ARBA00022989"/>
    </source>
</evidence>
<feature type="transmembrane region" description="Helical" evidence="7">
    <location>
        <begin position="1136"/>
        <end position="1156"/>
    </location>
</feature>
<keyword evidence="5 7" id="KW-0472">Membrane</keyword>
<feature type="transmembrane region" description="Helical" evidence="7">
    <location>
        <begin position="1436"/>
        <end position="1457"/>
    </location>
</feature>
<evidence type="ECO:0000256" key="5">
    <source>
        <dbReference type="ARBA" id="ARBA00023136"/>
    </source>
</evidence>
<feature type="transmembrane region" description="Helical" evidence="7">
    <location>
        <begin position="1069"/>
        <end position="1089"/>
    </location>
</feature>
<dbReference type="InterPro" id="IPR050250">
    <property type="entry name" value="Macrolide_Exporter_MacB"/>
</dbReference>
<keyword evidence="3 7" id="KW-0812">Transmembrane</keyword>
<feature type="transmembrane region" description="Helical" evidence="7">
    <location>
        <begin position="1477"/>
        <end position="1503"/>
    </location>
</feature>
<evidence type="ECO:0000256" key="2">
    <source>
        <dbReference type="ARBA" id="ARBA00022475"/>
    </source>
</evidence>
<name>A0A2Z4AKG6_9BACT</name>
<dbReference type="KEGG" id="mtar:DF168_00308"/>
<evidence type="ECO:0000256" key="6">
    <source>
        <dbReference type="ARBA" id="ARBA00038076"/>
    </source>
</evidence>
<comment type="subcellular location">
    <subcellularLocation>
        <location evidence="1">Cell membrane</location>
        <topology evidence="1">Multi-pass membrane protein</topology>
    </subcellularLocation>
</comment>
<organism evidence="9 10">
    <name type="scientific">Candidatus Moanibacter tarae</name>
    <dbReference type="NCBI Taxonomy" id="2200854"/>
    <lineage>
        <taxon>Bacteria</taxon>
        <taxon>Pseudomonadati</taxon>
        <taxon>Verrucomicrobiota</taxon>
        <taxon>Opitutia</taxon>
        <taxon>Puniceicoccales</taxon>
        <taxon>Puniceicoccales incertae sedis</taxon>
        <taxon>Candidatus Moanibacter</taxon>
    </lineage>
</organism>
<evidence type="ECO:0000313" key="9">
    <source>
        <dbReference type="EMBL" id="AWT59130.1"/>
    </source>
</evidence>
<dbReference type="GO" id="GO:0005886">
    <property type="term" value="C:plasma membrane"/>
    <property type="evidence" value="ECO:0007669"/>
    <property type="project" value="UniProtKB-SubCell"/>
</dbReference>
<dbReference type="GO" id="GO:0022857">
    <property type="term" value="F:transmembrane transporter activity"/>
    <property type="evidence" value="ECO:0007669"/>
    <property type="project" value="TreeGrafter"/>
</dbReference>
<dbReference type="PANTHER" id="PTHR30572">
    <property type="entry name" value="MEMBRANE COMPONENT OF TRANSPORTER-RELATED"/>
    <property type="match status" value="1"/>
</dbReference>
<sequence>MGCEKQESSGRFISDTIIGTVFVVLAFVALVCYAFRFTKEPRSGLVFPSDAYDPLPMQQAMQSDMIEKRQEEILTLGSRFLGQPGFYAAEEFMEKAYKDAGLEILTQDLLSTVPITHQREISIIRTGPDGFPQDVPVPDVEVYPFMPNYLQPSVTPEEGITGELILLTPETLNTRGQFDDCIGLLDVRQAQIDKRYEFRWTTYARLGIKALIVSHPDGFEQVPWISVASRKSGMVSSAPVNYVRLAATPGIFSHVGKRLRLKIRVTYDNIPNQTVIGILRAEQKAREALVLFTSHGATSILPDRAPGTLQALGPAVQLQLLKGFLSYRDTLARDIFFVSSGARVMAEDGTNNLIRVLQTNAVKGSGSAKSQTPPLGYENQALSIDASRRLAPLIEDRESNATELGRIQSILPLFENRKFLLNSEVTKTLLGKLDRGTREEFESQFEFVLDTLVFEKKEPLLQARLAFLRNPKTSAKDPIFLQYQQLRREYETAMSASGYRAMNLAVAKPDYVRSQDVRGRTLRRILEIKAHHEKRATQISADINIARELSDYDNIAILEAKLAPAKSGESQAEVLSFDTGTVHVETDAFSILSVLSNAKRRLRKDEESVYIPSLSQTQYERVAQNIGPIPNYSGRMWTNYGYASHTFVNFDRRGSYSHFHDPVTVLPLKSVASLKNSLSVIGESFLSMAHGAGLVGPVTPHDEEQRAFNGRVLASNVGRSMVPDYPISGAVIGGRPEPDDDSFSYPGHYAHPLVMTDVYGEFNLPHNSSRFVVTVNKYNPIAATYDKTGLVNYIKDEGEEAQRLFKSVDLGTRKSATKDISIVTFRASPMAVIDLINPQTLKDYSAISMIDSDGMAMAKKLCNFRDPSIDVTFLEPDEHVYIELQAGAVDNELVQVTRAFMLGPKIPINARRKKDIEGPGFLVADHPFVLRVPHRVAQSMASVNAHRLSLQNSYAMADSRTNEHHNRMLFNLKKAENKSEIQHESMRYARKANVYGILNHPILRESVFEAIISILWYLALLVPFVFFFEKLVFCYPDIRKQLISQAVIFLVVFVLLRLLHPAFAMVRSSLMILLGFIIILITFGVTVLFSSKFQENLEDLQRQAGKVAQATVNPLGVVGSAFMLGLNNMHRRRMRTGLTCATLTLLILAMICFTTVKNDIVDESFALGKASYQGFLIKAGELMEPTTQSEVMALQEQFGDHYAVCPRKFLVGMEHASDKSRRNPDLEAVYERSQTKRKVKFDSVIQFSHREPLREQLKFLTNPWWFSTVDEDSTTEQFPVIIPDGMASRLGIIPYVVDQSEVYITIGGRRCRVRGIFDSESLTALRDLDGRDLLPFDIEAMEVIVKYRKDGTAILANDEDPRISADRVILAPMRELSLGASNSQDRTFSVAVVMSELDYQMMRTEVNDFLEQKAAPVYYGIDGVAYKGWRTRKLSLAGLIDLLIPLVLASLTVLNTIRGSVFERRDEIYVYNAVGIAPRFVFFIFFAESLVYLVVSSLLGYLLSQGMGRILTTLDLTGGMNMTFTSITTVYASIALGGVVILSSWFPARTAAEIATPSEDAGWNLPKPTGANAEILEFDLPFIFSQRERFAVLAFFDRYLRNQGEGSSGRFFSGIPKISLAEALDPNSKKDLIPNISAPIWLKPFDLGVSQQLTISLPKHTLTDQFRANISLYHLSGTRESWLRLNNSFVALIRTHFLHWRIVDTEEREEMLHEALEKLAENSSIEDSSEQTV</sequence>
<gene>
    <name evidence="9" type="primary">ytrF_1</name>
    <name evidence="9" type="ORF">DF168_00308</name>
</gene>
<dbReference type="PANTHER" id="PTHR30572:SF4">
    <property type="entry name" value="ABC TRANSPORTER PERMEASE YTRF"/>
    <property type="match status" value="1"/>
</dbReference>
<feature type="domain" description="ABC3 transporter permease C-terminal" evidence="8">
    <location>
        <begin position="1446"/>
        <end position="1552"/>
    </location>
</feature>
<keyword evidence="2" id="KW-1003">Cell membrane</keyword>
<evidence type="ECO:0000256" key="7">
    <source>
        <dbReference type="SAM" id="Phobius"/>
    </source>
</evidence>
<dbReference type="InterPro" id="IPR003838">
    <property type="entry name" value="ABC3_permease_C"/>
</dbReference>
<keyword evidence="4 7" id="KW-1133">Transmembrane helix</keyword>
<proteinExistence type="inferred from homology"/>
<feature type="transmembrane region" description="Helical" evidence="7">
    <location>
        <begin position="1042"/>
        <end position="1063"/>
    </location>
</feature>
<feature type="transmembrane region" description="Helical" evidence="7">
    <location>
        <begin position="1524"/>
        <end position="1546"/>
    </location>
</feature>
<dbReference type="EMBL" id="CP029803">
    <property type="protein sequence ID" value="AWT59130.1"/>
    <property type="molecule type" value="Genomic_DNA"/>
</dbReference>
<dbReference type="Proteomes" id="UP000247465">
    <property type="component" value="Chromosome"/>
</dbReference>
<evidence type="ECO:0000313" key="10">
    <source>
        <dbReference type="Proteomes" id="UP000247465"/>
    </source>
</evidence>
<feature type="transmembrane region" description="Helical" evidence="7">
    <location>
        <begin position="1014"/>
        <end position="1035"/>
    </location>
</feature>
<comment type="similarity">
    <text evidence="6">Belongs to the ABC-4 integral membrane protein family.</text>
</comment>
<dbReference type="Pfam" id="PF02687">
    <property type="entry name" value="FtsX"/>
    <property type="match status" value="1"/>
</dbReference>
<accession>A0A2Z4AKG6</accession>
<evidence type="ECO:0000259" key="8">
    <source>
        <dbReference type="Pfam" id="PF02687"/>
    </source>
</evidence>
<protein>
    <submittedName>
        <fullName evidence="9">ABC transporter permease YtrF</fullName>
    </submittedName>
</protein>
<evidence type="ECO:0000256" key="1">
    <source>
        <dbReference type="ARBA" id="ARBA00004651"/>
    </source>
</evidence>
<evidence type="ECO:0000256" key="3">
    <source>
        <dbReference type="ARBA" id="ARBA00022692"/>
    </source>
</evidence>
<feature type="transmembrane region" description="Helical" evidence="7">
    <location>
        <begin position="12"/>
        <end position="36"/>
    </location>
</feature>
<reference evidence="9 10" key="1">
    <citation type="submission" date="2018-06" db="EMBL/GenBank/DDBJ databases">
        <title>Draft Genome Sequence of a Novel Marine Bacterium Related to the Verrucomicrobia.</title>
        <authorList>
            <person name="Vosseberg J."/>
            <person name="Martijn J."/>
            <person name="Ettema T.J.G."/>
        </authorList>
    </citation>
    <scope>NUCLEOTIDE SEQUENCE [LARGE SCALE GENOMIC DNA]</scope>
    <source>
        <strain evidence="9">TARA_B100001123</strain>
    </source>
</reference>